<accession>A0A0L6JLB5</accession>
<gene>
    <name evidence="3" type="ORF">Bccel_1829</name>
</gene>
<sequence length="518" mass="57383">MDDGAKIYFDTFSFTEVTSSVIDPLIITYENDGQTLNVSLGQEVHISFMNHPKFLCKLISGPDGKVLTQRGFSQTPLFKDDSGYTVYAEVWKYVATGQGETEIKIYTSYYNGEAARIYNFKIITGYFTPTVTPTNISTNTPIRTPNFLPNVVMKDLGSLGGKWAAALAINEKEQIVGYSTLPGESISHAFIWENGVMKDLGTLGGRGSQSKAYAINEKGQVVGWLDILGNSAWHAFIYENGVMKDLGTLGGTTSEAEDINDQGQVVGRSYVIGDERCYGFIWENGAMKNLGTLTVRNSYAYCINEKGDIIGDSDFGGFLWKNGVMYFSPDLLPIASDINNRGQMVGSKKGKAFICETQMTHYTPELLKNPSFSDNIKKWYLWTDTGGNASGQRDIMNFDSAPAGYRITCNSSGTRIYSIQFYTYGLNLEVGKTYKVSFKAKASKEFLIPSIVLMKENSPWTSYSASVTADVCNEWTEYSYIMQSNTTDPNGRITFFLGESMPQGTELYLDSVSVKPIE</sequence>
<evidence type="ECO:0000313" key="3">
    <source>
        <dbReference type="EMBL" id="KNY26564.1"/>
    </source>
</evidence>
<organism evidence="3 4">
    <name type="scientific">Pseudobacteroides cellulosolvens ATCC 35603 = DSM 2933</name>
    <dbReference type="NCBI Taxonomy" id="398512"/>
    <lineage>
        <taxon>Bacteria</taxon>
        <taxon>Bacillati</taxon>
        <taxon>Bacillota</taxon>
        <taxon>Clostridia</taxon>
        <taxon>Eubacteriales</taxon>
        <taxon>Oscillospiraceae</taxon>
        <taxon>Pseudobacteroides</taxon>
    </lineage>
</organism>
<keyword evidence="4" id="KW-1185">Reference proteome</keyword>
<evidence type="ECO:0000259" key="2">
    <source>
        <dbReference type="Pfam" id="PF02018"/>
    </source>
</evidence>
<dbReference type="Pfam" id="PF02018">
    <property type="entry name" value="CBM_4_9"/>
    <property type="match status" value="1"/>
</dbReference>
<reference evidence="4" key="1">
    <citation type="submission" date="2015-07" db="EMBL/GenBank/DDBJ databases">
        <title>Near-Complete Genome Sequence of the Cellulolytic Bacterium Bacteroides (Pseudobacteroides) cellulosolvens ATCC 35603.</title>
        <authorList>
            <person name="Dassa B."/>
            <person name="Utturkar S.M."/>
            <person name="Klingeman D.M."/>
            <person name="Hurt R.A."/>
            <person name="Keller M."/>
            <person name="Xu J."/>
            <person name="Reddy Y.H.K."/>
            <person name="Borovok I."/>
            <person name="Grinberg I.R."/>
            <person name="Lamed R."/>
            <person name="Zhivin O."/>
            <person name="Bayer E.A."/>
            <person name="Brown S.D."/>
        </authorList>
    </citation>
    <scope>NUCLEOTIDE SEQUENCE [LARGE SCALE GENOMIC DNA]</scope>
    <source>
        <strain evidence="4">DSM 2933</strain>
    </source>
</reference>
<protein>
    <submittedName>
        <fullName evidence="3">Extracellular repeat protein, HAF family</fullName>
    </submittedName>
</protein>
<dbReference type="eggNOG" id="COG2273">
    <property type="taxonomic scope" value="Bacteria"/>
</dbReference>
<dbReference type="eggNOG" id="COG5563">
    <property type="taxonomic scope" value="Bacteria"/>
</dbReference>
<proteinExistence type="predicted"/>
<keyword evidence="1" id="KW-0378">Hydrolase</keyword>
<dbReference type="InterPro" id="IPR003305">
    <property type="entry name" value="CenC_carb-bd"/>
</dbReference>
<dbReference type="Gene3D" id="2.60.120.260">
    <property type="entry name" value="Galactose-binding domain-like"/>
    <property type="match status" value="1"/>
</dbReference>
<dbReference type="InterPro" id="IPR008979">
    <property type="entry name" value="Galactose-bd-like_sf"/>
</dbReference>
<feature type="domain" description="CBM-cenC" evidence="2">
    <location>
        <begin position="365"/>
        <end position="498"/>
    </location>
</feature>
<dbReference type="RefSeq" id="WP_050753291.1">
    <property type="nucleotide sequence ID" value="NZ_JQKC01000006.1"/>
</dbReference>
<dbReference type="PATRIC" id="fig|398512.5.peg.1904"/>
<dbReference type="STRING" id="398512.Bccel_1829"/>
<dbReference type="NCBIfam" id="TIGR02913">
    <property type="entry name" value="HAF_rpt"/>
    <property type="match status" value="3"/>
</dbReference>
<dbReference type="InterPro" id="IPR014262">
    <property type="entry name" value="HAF_rpt"/>
</dbReference>
<dbReference type="OrthoDB" id="518002at2"/>
<dbReference type="Proteomes" id="UP000036923">
    <property type="component" value="Unassembled WGS sequence"/>
</dbReference>
<comment type="caution">
    <text evidence="3">The sequence shown here is derived from an EMBL/GenBank/DDBJ whole genome shotgun (WGS) entry which is preliminary data.</text>
</comment>
<evidence type="ECO:0000256" key="1">
    <source>
        <dbReference type="ARBA" id="ARBA00022801"/>
    </source>
</evidence>
<dbReference type="AlphaFoldDB" id="A0A0L6JLB5"/>
<dbReference type="GO" id="GO:0016798">
    <property type="term" value="F:hydrolase activity, acting on glycosyl bonds"/>
    <property type="evidence" value="ECO:0007669"/>
    <property type="project" value="InterPro"/>
</dbReference>
<dbReference type="SUPFAM" id="SSF49785">
    <property type="entry name" value="Galactose-binding domain-like"/>
    <property type="match status" value="1"/>
</dbReference>
<dbReference type="EMBL" id="LGTC01000001">
    <property type="protein sequence ID" value="KNY26564.1"/>
    <property type="molecule type" value="Genomic_DNA"/>
</dbReference>
<evidence type="ECO:0000313" key="4">
    <source>
        <dbReference type="Proteomes" id="UP000036923"/>
    </source>
</evidence>
<name>A0A0L6JLB5_9FIRM</name>